<evidence type="ECO:0000256" key="3">
    <source>
        <dbReference type="ARBA" id="ARBA00005189"/>
    </source>
</evidence>
<dbReference type="GO" id="GO:0019432">
    <property type="term" value="P:triglyceride biosynthetic process"/>
    <property type="evidence" value="ECO:0007669"/>
    <property type="project" value="TreeGrafter"/>
</dbReference>
<keyword evidence="12" id="KW-0443">Lipid metabolism</keyword>
<keyword evidence="13" id="KW-0472">Membrane</keyword>
<dbReference type="GO" id="GO:0004144">
    <property type="term" value="F:diacylglycerol O-acyltransferase activity"/>
    <property type="evidence" value="ECO:0007669"/>
    <property type="project" value="UniProtKB-EC"/>
</dbReference>
<dbReference type="EMBL" id="HACM01002510">
    <property type="protein sequence ID" value="CRZ02952.1"/>
    <property type="molecule type" value="Transcribed_RNA"/>
</dbReference>
<evidence type="ECO:0000256" key="10">
    <source>
        <dbReference type="ARBA" id="ARBA00022824"/>
    </source>
</evidence>
<dbReference type="PANTHER" id="PTHR12317:SF0">
    <property type="entry name" value="ACYLTRANSFERASE"/>
    <property type="match status" value="1"/>
</dbReference>
<evidence type="ECO:0000256" key="8">
    <source>
        <dbReference type="ARBA" id="ARBA00022692"/>
    </source>
</evidence>
<reference evidence="15" key="1">
    <citation type="submission" date="2015-04" db="EMBL/GenBank/DDBJ databases">
        <title>The genome sequence of the plant pathogenic Rhizarian Plasmodiophora brassicae reveals insights in its biotrophic life cycle and the origin of chitin synthesis.</title>
        <authorList>
            <person name="Schwelm A."/>
            <person name="Fogelqvist J."/>
            <person name="Knaust A."/>
            <person name="Julke S."/>
            <person name="Lilja T."/>
            <person name="Dhandapani V."/>
            <person name="Bonilla-Rosso G."/>
            <person name="Karlsson M."/>
            <person name="Shevchenko A."/>
            <person name="Choi S.R."/>
            <person name="Kim H.G."/>
            <person name="Park J.Y."/>
            <person name="Lim Y.P."/>
            <person name="Ludwig-Muller J."/>
            <person name="Dixelius C."/>
        </authorList>
    </citation>
    <scope>NUCLEOTIDE SEQUENCE</scope>
    <source>
        <tissue evidence="15">Potato root galls</tissue>
    </source>
</reference>
<evidence type="ECO:0000256" key="2">
    <source>
        <dbReference type="ARBA" id="ARBA00004771"/>
    </source>
</evidence>
<comment type="subcellular location">
    <subcellularLocation>
        <location evidence="1">Endoplasmic reticulum membrane</location>
        <topology evidence="1">Multi-pass membrane protein</topology>
    </subcellularLocation>
</comment>
<evidence type="ECO:0000256" key="14">
    <source>
        <dbReference type="ARBA" id="ARBA00023315"/>
    </source>
</evidence>
<evidence type="ECO:0000256" key="11">
    <source>
        <dbReference type="ARBA" id="ARBA00022989"/>
    </source>
</evidence>
<evidence type="ECO:0000313" key="15">
    <source>
        <dbReference type="EMBL" id="CRZ02952.1"/>
    </source>
</evidence>
<dbReference type="PANTHER" id="PTHR12317">
    <property type="entry name" value="DIACYLGLYCEROL O-ACYLTRANSFERASE"/>
    <property type="match status" value="1"/>
</dbReference>
<evidence type="ECO:0000256" key="1">
    <source>
        <dbReference type="ARBA" id="ARBA00004477"/>
    </source>
</evidence>
<organism evidence="15">
    <name type="scientific">Spongospora subterranea</name>
    <dbReference type="NCBI Taxonomy" id="70186"/>
    <lineage>
        <taxon>Eukaryota</taxon>
        <taxon>Sar</taxon>
        <taxon>Rhizaria</taxon>
        <taxon>Endomyxa</taxon>
        <taxon>Phytomyxea</taxon>
        <taxon>Plasmodiophorida</taxon>
        <taxon>Plasmodiophoridae</taxon>
        <taxon>Spongospora</taxon>
    </lineage>
</organism>
<keyword evidence="6" id="KW-0444">Lipid biosynthesis</keyword>
<evidence type="ECO:0000256" key="6">
    <source>
        <dbReference type="ARBA" id="ARBA00022516"/>
    </source>
</evidence>
<keyword evidence="14" id="KW-0012">Acyltransferase</keyword>
<evidence type="ECO:0000256" key="5">
    <source>
        <dbReference type="ARBA" id="ARBA00013244"/>
    </source>
</evidence>
<evidence type="ECO:0000256" key="7">
    <source>
        <dbReference type="ARBA" id="ARBA00022679"/>
    </source>
</evidence>
<proteinExistence type="inferred from homology"/>
<comment type="similarity">
    <text evidence="4">Belongs to the diacylglycerol acyltransferase family.</text>
</comment>
<accession>A0A0H5QN27</accession>
<dbReference type="GO" id="GO:0006071">
    <property type="term" value="P:glycerol metabolic process"/>
    <property type="evidence" value="ECO:0007669"/>
    <property type="project" value="UniProtKB-KW"/>
</dbReference>
<keyword evidence="7" id="KW-0808">Transferase</keyword>
<comment type="pathway">
    <text evidence="2">Glycerolipid metabolism; triacylglycerol biosynthesis.</text>
</comment>
<dbReference type="EC" id="2.3.1.20" evidence="5"/>
<comment type="pathway">
    <text evidence="3">Lipid metabolism.</text>
</comment>
<keyword evidence="11" id="KW-1133">Transmembrane helix</keyword>
<keyword evidence="9" id="KW-0319">Glycerol metabolism</keyword>
<evidence type="ECO:0000256" key="4">
    <source>
        <dbReference type="ARBA" id="ARBA00005420"/>
    </source>
</evidence>
<sequence length="215" mass="24480">MDCQFECIQDNSRCRIRIACRSDFTTNPIYFRSSCLVDRLSLDLAIIELVKRCSTGAASKRNMRELMSKGKNLALVPGGFEEAAIYRQHEYGVFIDKRKGFVKYALQYGYKISPAFTFGEESIYSAVTSAQRLRLALAKKQAPGILFWSSFGWLPDPDNDLVTVVGNPVQLPTIHHPTREQVDKYHNEVVVALHTLFETYKGEYARNPKAVLKIY</sequence>
<protein>
    <recommendedName>
        <fullName evidence="5">diacylglycerol O-acyltransferase</fullName>
        <ecNumber evidence="5">2.3.1.20</ecNumber>
    </recommendedName>
</protein>
<name>A0A0H5QN27_9EUKA</name>
<dbReference type="AlphaFoldDB" id="A0A0H5QN27"/>
<keyword evidence="8" id="KW-0812">Transmembrane</keyword>
<evidence type="ECO:0000256" key="13">
    <source>
        <dbReference type="ARBA" id="ARBA00023136"/>
    </source>
</evidence>
<evidence type="ECO:0000256" key="12">
    <source>
        <dbReference type="ARBA" id="ARBA00023098"/>
    </source>
</evidence>
<dbReference type="InterPro" id="IPR007130">
    <property type="entry name" value="DAGAT"/>
</dbReference>
<keyword evidence="10" id="KW-0256">Endoplasmic reticulum</keyword>
<evidence type="ECO:0000256" key="9">
    <source>
        <dbReference type="ARBA" id="ARBA00022798"/>
    </source>
</evidence>
<dbReference type="Pfam" id="PF03982">
    <property type="entry name" value="DAGAT"/>
    <property type="match status" value="1"/>
</dbReference>
<dbReference type="GO" id="GO:0005789">
    <property type="term" value="C:endoplasmic reticulum membrane"/>
    <property type="evidence" value="ECO:0007669"/>
    <property type="project" value="UniProtKB-SubCell"/>
</dbReference>